<dbReference type="SUPFAM" id="SSF49503">
    <property type="entry name" value="Cupredoxins"/>
    <property type="match status" value="1"/>
</dbReference>
<evidence type="ECO:0000313" key="9">
    <source>
        <dbReference type="Proteomes" id="UP000187321"/>
    </source>
</evidence>
<feature type="region of interest" description="Disordered" evidence="3">
    <location>
        <begin position="662"/>
        <end position="739"/>
    </location>
</feature>
<protein>
    <submittedName>
        <fullName evidence="7">Copper binding protein, plastocyanin/azurin family</fullName>
    </submittedName>
</protein>
<feature type="compositionally biased region" description="Polar residues" evidence="3">
    <location>
        <begin position="37"/>
        <end position="47"/>
    </location>
</feature>
<sequence>MTDNRETPDPAADDSRPPADEESVPGDEPTADEESTAEQSPDSSPSGPHSKPSRRRFMQATAAASAVVGFTGAASAQDEDDDEDDENGDNEFELGGASDAWVGEAPEDIEGEDNPTLVLEEGESYEVTWENLDGVEHNFVIIDEEGDQIVESELIGEEGETQTVEFEAEEEMSEYYCEPHPQTMRGDISFDEEEEEEEEEDVRYFPEGPTVGVNTVAEGMIAPTDFHDPEGSDYQYVSDQTGEIYLIGDDGIEDEPFLDIGDEMVAVGEEFEGQYADPEGDYDERGLLGLEFHPEYEDNGLFYVSYSAPPDDETPDDWSHVQILSEFEADDDESADPDSERRVLEIQHPQFNHNSGPMAFGPDGYLYVPMGDGGGGDDADYGHVEDWYDENEGGNGQDTEDNPLGGVLRIDVDEQEDQDYGEYGIPDDNPFMEGEDLEGEGLEEYYAWGLRNPFGITFSEDEDRCIVADAGQLLYEAAYQVEAGENYGWNVREGSHCFSTDSPATPPEECPTETPDDVRGGEPLIDPVVEYPQVYEGEGVGIVIIGGHTYEDDAIEELEGQYIFGDWTIDQGRQQPLGRVFAAEPEDLDLEPTDDRDEYGGRPQEELWDMEEVMFEGNEEGELYHFVRQFGRGADGEVYILANQVGVPQGDTGVVLEMVPEGEGEEIEEPDDIEDPDDEEEDPAEDDEDPEDPDEAEDEDPEDEDEHPGDIDEDPEDDEANDENGENDEDDENGTDDDE</sequence>
<gene>
    <name evidence="6" type="ORF">BB347_12070</name>
    <name evidence="7" type="ORF">SAMN05421809_3813</name>
</gene>
<dbReference type="InterPro" id="IPR011042">
    <property type="entry name" value="6-blade_b-propeller_TolB-like"/>
</dbReference>
<dbReference type="InterPro" id="IPR006311">
    <property type="entry name" value="TAT_signal"/>
</dbReference>
<dbReference type="STRING" id="588898.BB347_12070"/>
<dbReference type="EMBL" id="FTNP01000010">
    <property type="protein sequence ID" value="SIS09012.1"/>
    <property type="molecule type" value="Genomic_DNA"/>
</dbReference>
<keyword evidence="1" id="KW-0479">Metal-binding</keyword>
<dbReference type="AlphaFoldDB" id="A0A1N7G8U7"/>
<evidence type="ECO:0000256" key="2">
    <source>
        <dbReference type="ARBA" id="ARBA00023008"/>
    </source>
</evidence>
<evidence type="ECO:0000313" key="7">
    <source>
        <dbReference type="EMBL" id="SIS09012.1"/>
    </source>
</evidence>
<evidence type="ECO:0000259" key="4">
    <source>
        <dbReference type="Pfam" id="PF00127"/>
    </source>
</evidence>
<dbReference type="SUPFAM" id="SSF50952">
    <property type="entry name" value="Soluble quinoprotein glucose dehydrogenase"/>
    <property type="match status" value="1"/>
</dbReference>
<reference evidence="7 8" key="2">
    <citation type="submission" date="2017-01" db="EMBL/GenBank/DDBJ databases">
        <authorList>
            <person name="Mah S.A."/>
            <person name="Swanson W.J."/>
            <person name="Moy G.W."/>
            <person name="Vacquier V.D."/>
        </authorList>
    </citation>
    <scope>NUCLEOTIDE SEQUENCE [LARGE SCALE GENOMIC DNA]</scope>
    <source>
        <strain evidence="7 8">CGMCC 1.8909</strain>
    </source>
</reference>
<evidence type="ECO:0000259" key="5">
    <source>
        <dbReference type="Pfam" id="PF07995"/>
    </source>
</evidence>
<dbReference type="Pfam" id="PF00127">
    <property type="entry name" value="Copper-bind"/>
    <property type="match status" value="1"/>
</dbReference>
<keyword evidence="8" id="KW-1185">Reference proteome</keyword>
<dbReference type="InterPro" id="IPR012938">
    <property type="entry name" value="Glc/Sorbosone_DH"/>
</dbReference>
<evidence type="ECO:0000313" key="8">
    <source>
        <dbReference type="Proteomes" id="UP000185687"/>
    </source>
</evidence>
<dbReference type="InterPro" id="IPR008972">
    <property type="entry name" value="Cupredoxin"/>
</dbReference>
<dbReference type="Gene3D" id="2.120.10.30">
    <property type="entry name" value="TolB, C-terminal domain"/>
    <property type="match status" value="1"/>
</dbReference>
<reference evidence="6 9" key="1">
    <citation type="submission" date="2017-01" db="EMBL/GenBank/DDBJ databases">
        <title>Complete genome sequence of Haloterrigena daqingensis type strain (JX313T).</title>
        <authorList>
            <person name="Shuang W."/>
        </authorList>
    </citation>
    <scope>NUCLEOTIDE SEQUENCE [LARGE SCALE GENOMIC DNA]</scope>
    <source>
        <strain evidence="6 9">JX313</strain>
    </source>
</reference>
<evidence type="ECO:0000256" key="1">
    <source>
        <dbReference type="ARBA" id="ARBA00022723"/>
    </source>
</evidence>
<dbReference type="InterPro" id="IPR011041">
    <property type="entry name" value="Quinoprot_gluc/sorb_DH_b-prop"/>
</dbReference>
<organism evidence="7 8">
    <name type="scientific">Natronorubrum daqingense</name>
    <dbReference type="NCBI Taxonomy" id="588898"/>
    <lineage>
        <taxon>Archaea</taxon>
        <taxon>Methanobacteriati</taxon>
        <taxon>Methanobacteriota</taxon>
        <taxon>Stenosarchaea group</taxon>
        <taxon>Halobacteria</taxon>
        <taxon>Halobacteriales</taxon>
        <taxon>Natrialbaceae</taxon>
        <taxon>Natronorubrum</taxon>
    </lineage>
</organism>
<feature type="region of interest" description="Disordered" evidence="3">
    <location>
        <begin position="498"/>
        <end position="521"/>
    </location>
</feature>
<feature type="domain" description="Blue (type 1) copper" evidence="4">
    <location>
        <begin position="124"/>
        <end position="189"/>
    </location>
</feature>
<proteinExistence type="predicted"/>
<dbReference type="OrthoDB" id="6744at2157"/>
<dbReference type="PANTHER" id="PTHR19328:SF75">
    <property type="entry name" value="ALDOSE SUGAR DEHYDROGENASE YLII"/>
    <property type="match status" value="1"/>
</dbReference>
<dbReference type="Proteomes" id="UP000187321">
    <property type="component" value="Chromosome"/>
</dbReference>
<dbReference type="Gene3D" id="2.60.40.420">
    <property type="entry name" value="Cupredoxins - blue copper proteins"/>
    <property type="match status" value="1"/>
</dbReference>
<feature type="region of interest" description="Disordered" evidence="3">
    <location>
        <begin position="1"/>
        <end position="115"/>
    </location>
</feature>
<dbReference type="KEGG" id="hda:BB347_12070"/>
<keyword evidence="2" id="KW-0186">Copper</keyword>
<accession>A0A1N7G8U7</accession>
<dbReference type="Pfam" id="PF07995">
    <property type="entry name" value="GSDH"/>
    <property type="match status" value="1"/>
</dbReference>
<feature type="compositionally biased region" description="Acidic residues" evidence="3">
    <location>
        <begin position="77"/>
        <end position="92"/>
    </location>
</feature>
<dbReference type="InterPro" id="IPR000923">
    <property type="entry name" value="BlueCu_1"/>
</dbReference>
<evidence type="ECO:0000313" key="6">
    <source>
        <dbReference type="EMBL" id="APX97289.1"/>
    </source>
</evidence>
<feature type="compositionally biased region" description="Acidic residues" evidence="3">
    <location>
        <begin position="20"/>
        <end position="36"/>
    </location>
</feature>
<dbReference type="PROSITE" id="PS51318">
    <property type="entry name" value="TAT"/>
    <property type="match status" value="1"/>
</dbReference>
<feature type="compositionally biased region" description="Basic and acidic residues" evidence="3">
    <location>
        <begin position="1"/>
        <end position="19"/>
    </location>
</feature>
<dbReference type="EMBL" id="CP019327">
    <property type="protein sequence ID" value="APX97289.1"/>
    <property type="molecule type" value="Genomic_DNA"/>
</dbReference>
<dbReference type="PANTHER" id="PTHR19328">
    <property type="entry name" value="HEDGEHOG-INTERACTING PROTEIN"/>
    <property type="match status" value="1"/>
</dbReference>
<dbReference type="GeneID" id="30956691"/>
<evidence type="ECO:0000256" key="3">
    <source>
        <dbReference type="SAM" id="MobiDB-lite"/>
    </source>
</evidence>
<feature type="domain" description="Glucose/Sorbosone dehydrogenase" evidence="5">
    <location>
        <begin position="284"/>
        <end position="500"/>
    </location>
</feature>
<name>A0A1N7G8U7_9EURY</name>
<dbReference type="GO" id="GO:0009055">
    <property type="term" value="F:electron transfer activity"/>
    <property type="evidence" value="ECO:0007669"/>
    <property type="project" value="InterPro"/>
</dbReference>
<dbReference type="GO" id="GO:0005507">
    <property type="term" value="F:copper ion binding"/>
    <property type="evidence" value="ECO:0007669"/>
    <property type="project" value="InterPro"/>
</dbReference>
<dbReference type="RefSeq" id="WP_076584357.1">
    <property type="nucleotide sequence ID" value="NZ_CP019327.1"/>
</dbReference>
<dbReference type="Proteomes" id="UP000185687">
    <property type="component" value="Unassembled WGS sequence"/>
</dbReference>